<proteinExistence type="predicted"/>
<dbReference type="Pfam" id="PF01381">
    <property type="entry name" value="HTH_3"/>
    <property type="match status" value="1"/>
</dbReference>
<sequence length="109" mass="12545">MFYPLCNIVIWTSGALPLDLRKLKYRTPFLNFLKMNNALPLKRARVRKGLTQEQLAFVAGITNVTISNIENGQVKPNPTTREKIEKVIGSVDWERTFDEGQVKRRILTN</sequence>
<name>A0ABT3PYK0_9BACT</name>
<accession>A0ABT3PYK0</accession>
<feature type="domain" description="HTH cro/C1-type" evidence="1">
    <location>
        <begin position="41"/>
        <end position="95"/>
    </location>
</feature>
<dbReference type="Proteomes" id="UP001207337">
    <property type="component" value="Unassembled WGS sequence"/>
</dbReference>
<evidence type="ECO:0000313" key="2">
    <source>
        <dbReference type="EMBL" id="MCW9712935.1"/>
    </source>
</evidence>
<dbReference type="InterPro" id="IPR010982">
    <property type="entry name" value="Lambda_DNA-bd_dom_sf"/>
</dbReference>
<dbReference type="RefSeq" id="WP_265789284.1">
    <property type="nucleotide sequence ID" value="NZ_BAABRS010000002.1"/>
</dbReference>
<reference evidence="2 3" key="1">
    <citation type="submission" date="2021-11" db="EMBL/GenBank/DDBJ databases">
        <title>Aliifidinibius sp. nov., a new bacterium isolated from saline soil.</title>
        <authorList>
            <person name="Galisteo C."/>
            <person name="De La Haba R."/>
            <person name="Sanchez-Porro C."/>
            <person name="Ventosa A."/>
        </authorList>
    </citation>
    <scope>NUCLEOTIDE SEQUENCE [LARGE SCALE GENOMIC DNA]</scope>
    <source>
        <strain evidence="2 3">KACC 190600</strain>
    </source>
</reference>
<comment type="caution">
    <text evidence="2">The sequence shown here is derived from an EMBL/GenBank/DDBJ whole genome shotgun (WGS) entry which is preliminary data.</text>
</comment>
<dbReference type="SMART" id="SM00530">
    <property type="entry name" value="HTH_XRE"/>
    <property type="match status" value="1"/>
</dbReference>
<evidence type="ECO:0000259" key="1">
    <source>
        <dbReference type="PROSITE" id="PS50943"/>
    </source>
</evidence>
<evidence type="ECO:0000313" key="3">
    <source>
        <dbReference type="Proteomes" id="UP001207337"/>
    </source>
</evidence>
<dbReference type="EMBL" id="JAJNDC010000002">
    <property type="protein sequence ID" value="MCW9712935.1"/>
    <property type="molecule type" value="Genomic_DNA"/>
</dbReference>
<keyword evidence="3" id="KW-1185">Reference proteome</keyword>
<gene>
    <name evidence="2" type="ORF">LQ318_08460</name>
</gene>
<dbReference type="Gene3D" id="1.10.260.40">
    <property type="entry name" value="lambda repressor-like DNA-binding domains"/>
    <property type="match status" value="1"/>
</dbReference>
<dbReference type="PROSITE" id="PS50943">
    <property type="entry name" value="HTH_CROC1"/>
    <property type="match status" value="1"/>
</dbReference>
<dbReference type="CDD" id="cd00093">
    <property type="entry name" value="HTH_XRE"/>
    <property type="match status" value="1"/>
</dbReference>
<protein>
    <submittedName>
        <fullName evidence="2">Helix-turn-helix transcriptional regulator</fullName>
    </submittedName>
</protein>
<dbReference type="InterPro" id="IPR001387">
    <property type="entry name" value="Cro/C1-type_HTH"/>
</dbReference>
<dbReference type="SUPFAM" id="SSF47413">
    <property type="entry name" value="lambda repressor-like DNA-binding domains"/>
    <property type="match status" value="1"/>
</dbReference>
<organism evidence="2 3">
    <name type="scientific">Fodinibius salicampi</name>
    <dbReference type="NCBI Taxonomy" id="1920655"/>
    <lineage>
        <taxon>Bacteria</taxon>
        <taxon>Pseudomonadati</taxon>
        <taxon>Balneolota</taxon>
        <taxon>Balneolia</taxon>
        <taxon>Balneolales</taxon>
        <taxon>Balneolaceae</taxon>
        <taxon>Fodinibius</taxon>
    </lineage>
</organism>